<dbReference type="InterPro" id="IPR029057">
    <property type="entry name" value="PRTase-like"/>
</dbReference>
<gene>
    <name evidence="1" type="ORF">HWA77_12620</name>
</gene>
<comment type="caution">
    <text evidence="1">The sequence shown here is derived from an EMBL/GenBank/DDBJ whole genome shotgun (WGS) entry which is preliminary data.</text>
</comment>
<proteinExistence type="predicted"/>
<dbReference type="GO" id="GO:0004044">
    <property type="term" value="F:amidophosphoribosyltransferase activity"/>
    <property type="evidence" value="ECO:0007669"/>
    <property type="project" value="UniProtKB-EC"/>
</dbReference>
<dbReference type="Gene3D" id="3.60.20.10">
    <property type="entry name" value="Glutamine Phosphoribosylpyrophosphate, subunit 1, domain 1"/>
    <property type="match status" value="1"/>
</dbReference>
<evidence type="ECO:0000313" key="1">
    <source>
        <dbReference type="EMBL" id="NVP01057.1"/>
    </source>
</evidence>
<evidence type="ECO:0000313" key="2">
    <source>
        <dbReference type="Proteomes" id="UP000533429"/>
    </source>
</evidence>
<protein>
    <submittedName>
        <fullName evidence="1">Amidophosphoribosyltransferase</fullName>
        <ecNumber evidence="1">2.4.2.14</ecNumber>
    </submittedName>
</protein>
<dbReference type="Proteomes" id="UP000533429">
    <property type="component" value="Unassembled WGS sequence"/>
</dbReference>
<dbReference type="AlphaFoldDB" id="A0A850QN62"/>
<sequence>HGRDVDEICKMIGADGLIFQDLSDLVDAVAQGNPDIKLFETSVFDGNYVTGDVDLAYLEHLEALRSETAKRKQEKMQDLANLELYNEG</sequence>
<keyword evidence="1" id="KW-0808">Transferase</keyword>
<dbReference type="InterPro" id="IPR029055">
    <property type="entry name" value="Ntn_hydrolases_N"/>
</dbReference>
<feature type="non-terminal residue" evidence="1">
    <location>
        <position position="1"/>
    </location>
</feature>
<dbReference type="SUPFAM" id="SSF53271">
    <property type="entry name" value="PRTase-like"/>
    <property type="match status" value="1"/>
</dbReference>
<accession>A0A850QN62</accession>
<organism evidence="1 2">
    <name type="scientific">Photobacterium damselae subsp. damselae</name>
    <name type="common">Listonella damsela</name>
    <dbReference type="NCBI Taxonomy" id="85581"/>
    <lineage>
        <taxon>Bacteria</taxon>
        <taxon>Pseudomonadati</taxon>
        <taxon>Pseudomonadota</taxon>
        <taxon>Gammaproteobacteria</taxon>
        <taxon>Vibrionales</taxon>
        <taxon>Vibrionaceae</taxon>
        <taxon>Photobacterium</taxon>
    </lineage>
</organism>
<dbReference type="EC" id="2.4.2.14" evidence="1"/>
<keyword evidence="1" id="KW-0328">Glycosyltransferase</keyword>
<dbReference type="EMBL" id="JABXOR010000781">
    <property type="protein sequence ID" value="NVP01057.1"/>
    <property type="molecule type" value="Genomic_DNA"/>
</dbReference>
<name>A0A850QN62_PHODD</name>
<reference evidence="1 2" key="1">
    <citation type="submission" date="2020-06" db="EMBL/GenBank/DDBJ databases">
        <title>Photobacterium damselae subsp. damselae comparative genomics.</title>
        <authorList>
            <person name="Osorio C.R."/>
        </authorList>
    </citation>
    <scope>NUCLEOTIDE SEQUENCE [LARGE SCALE GENOMIC DNA]</scope>
    <source>
        <strain evidence="1 2">TW250/03</strain>
    </source>
</reference>